<gene>
    <name evidence="4" type="ordered locus">GNIT_2637</name>
</gene>
<evidence type="ECO:0000259" key="3">
    <source>
        <dbReference type="Pfam" id="PF04862"/>
    </source>
</evidence>
<dbReference type="InterPro" id="IPR008979">
    <property type="entry name" value="Galactose-bd-like_sf"/>
</dbReference>
<dbReference type="Proteomes" id="UP000009282">
    <property type="component" value="Chromosome"/>
</dbReference>
<dbReference type="SUPFAM" id="SSF49785">
    <property type="entry name" value="Galactose-binding domain-like"/>
    <property type="match status" value="1"/>
</dbReference>
<keyword evidence="2" id="KW-0732">Signal</keyword>
<proteinExistence type="predicted"/>
<evidence type="ECO:0000256" key="2">
    <source>
        <dbReference type="SAM" id="SignalP"/>
    </source>
</evidence>
<dbReference type="Pfam" id="PF04862">
    <property type="entry name" value="DUF642"/>
    <property type="match status" value="1"/>
</dbReference>
<keyword evidence="1" id="KW-0472">Membrane</keyword>
<dbReference type="InterPro" id="IPR006946">
    <property type="entry name" value="DGR2-like_dom"/>
</dbReference>
<reference evidence="4 5" key="1">
    <citation type="journal article" date="2011" name="J. Bacteriol.">
        <title>Complete genome sequence of seawater bacterium Glaciecola nitratireducens FR1064T.</title>
        <authorList>
            <person name="Bian F."/>
            <person name="Qin Q.L."/>
            <person name="Xie B.B."/>
            <person name="Shu Y.L."/>
            <person name="Zhang X.Y."/>
            <person name="Yu Y."/>
            <person name="Chen B."/>
            <person name="Chen X.L."/>
            <person name="Zhou B.C."/>
            <person name="Zhang Y.Z."/>
        </authorList>
    </citation>
    <scope>NUCLEOTIDE SEQUENCE [LARGE SCALE GENOMIC DNA]</scope>
    <source>
        <strain evidence="5">JCM 12485 / KCTC 12276 / FR1064</strain>
    </source>
</reference>
<sequence length="209" mass="22762">MKKMLCSTAMLLGMVLLSATANANLIVNGSFEQPGEGVRTNFANAPTIAGWQSSRSFEIWDLFGLPSYDGFQHLELNASGTGPWSIWQDFETEAGNWYTLSFAAAGRGNSDSLSVELANSAICLGQRCRSTPSFIEDTVELTKNVWQLFTYSFQAQADRSQIKFTSVTPNSSLGNFIDDVRVVPSPSIALLFGMGLLGLALSVRQRKAK</sequence>
<feature type="domain" description="DUF642" evidence="3">
    <location>
        <begin position="25"/>
        <end position="182"/>
    </location>
</feature>
<dbReference type="RefSeq" id="WP_014109607.1">
    <property type="nucleotide sequence ID" value="NC_016041.1"/>
</dbReference>
<evidence type="ECO:0000313" key="5">
    <source>
        <dbReference type="Proteomes" id="UP000009282"/>
    </source>
</evidence>
<keyword evidence="5" id="KW-1185">Reference proteome</keyword>
<dbReference type="STRING" id="1085623.GNIT_2637"/>
<protein>
    <submittedName>
        <fullName evidence="4">Response regulator receiver domain protein (CheY-like)</fullName>
    </submittedName>
</protein>
<dbReference type="KEGG" id="gni:GNIT_2637"/>
<dbReference type="OrthoDB" id="5761316at2"/>
<feature type="signal peptide" evidence="2">
    <location>
        <begin position="1"/>
        <end position="23"/>
    </location>
</feature>
<dbReference type="HOGENOM" id="CLU_105446_0_0_6"/>
<dbReference type="Gene3D" id="2.60.120.260">
    <property type="entry name" value="Galactose-binding domain-like"/>
    <property type="match status" value="1"/>
</dbReference>
<accession>G4QM82</accession>
<feature type="chain" id="PRO_5003467940" evidence="2">
    <location>
        <begin position="24"/>
        <end position="209"/>
    </location>
</feature>
<evidence type="ECO:0000313" key="4">
    <source>
        <dbReference type="EMBL" id="AEP30734.1"/>
    </source>
</evidence>
<organism evidence="4 5">
    <name type="scientific">Glaciecola nitratireducens (strain JCM 12485 / KCTC 12276 / FR1064)</name>
    <dbReference type="NCBI Taxonomy" id="1085623"/>
    <lineage>
        <taxon>Bacteria</taxon>
        <taxon>Pseudomonadati</taxon>
        <taxon>Pseudomonadota</taxon>
        <taxon>Gammaproteobacteria</taxon>
        <taxon>Alteromonadales</taxon>
        <taxon>Alteromonadaceae</taxon>
        <taxon>Brumicola</taxon>
    </lineage>
</organism>
<name>G4QM82_GLANF</name>
<dbReference type="eggNOG" id="ENOG503375M">
    <property type="taxonomic scope" value="Bacteria"/>
</dbReference>
<feature type="transmembrane region" description="Helical" evidence="1">
    <location>
        <begin position="182"/>
        <end position="203"/>
    </location>
</feature>
<keyword evidence="1" id="KW-0812">Transmembrane</keyword>
<evidence type="ECO:0000256" key="1">
    <source>
        <dbReference type="SAM" id="Phobius"/>
    </source>
</evidence>
<dbReference type="EMBL" id="CP003060">
    <property type="protein sequence ID" value="AEP30734.1"/>
    <property type="molecule type" value="Genomic_DNA"/>
</dbReference>
<dbReference type="AlphaFoldDB" id="G4QM82"/>
<keyword evidence="1" id="KW-1133">Transmembrane helix</keyword>